<accession>W1NE97</accession>
<feature type="compositionally biased region" description="Polar residues" evidence="1">
    <location>
        <begin position="58"/>
        <end position="69"/>
    </location>
</feature>
<name>W1NE97_AMBTC</name>
<dbReference type="AlphaFoldDB" id="W1NE97"/>
<dbReference type="eggNOG" id="ENOG502S08M">
    <property type="taxonomic scope" value="Eukaryota"/>
</dbReference>
<feature type="region of interest" description="Disordered" evidence="1">
    <location>
        <begin position="58"/>
        <end position="162"/>
    </location>
</feature>
<evidence type="ECO:0000313" key="2">
    <source>
        <dbReference type="EMBL" id="ERM93490.1"/>
    </source>
</evidence>
<dbReference type="HOGENOM" id="CLU_067683_1_0_1"/>
<organism evidence="2 3">
    <name type="scientific">Amborella trichopoda</name>
    <dbReference type="NCBI Taxonomy" id="13333"/>
    <lineage>
        <taxon>Eukaryota</taxon>
        <taxon>Viridiplantae</taxon>
        <taxon>Streptophyta</taxon>
        <taxon>Embryophyta</taxon>
        <taxon>Tracheophyta</taxon>
        <taxon>Spermatophyta</taxon>
        <taxon>Magnoliopsida</taxon>
        <taxon>Amborellales</taxon>
        <taxon>Amborellaceae</taxon>
        <taxon>Amborella</taxon>
    </lineage>
</organism>
<keyword evidence="3" id="KW-1185">Reference proteome</keyword>
<dbReference type="Proteomes" id="UP000017836">
    <property type="component" value="Unassembled WGS sequence"/>
</dbReference>
<protein>
    <submittedName>
        <fullName evidence="2">Uncharacterized protein</fullName>
    </submittedName>
</protein>
<dbReference type="Pfam" id="PF15365">
    <property type="entry name" value="PNRC"/>
    <property type="match status" value="1"/>
</dbReference>
<proteinExistence type="predicted"/>
<feature type="compositionally biased region" description="Low complexity" evidence="1">
    <location>
        <begin position="131"/>
        <end position="147"/>
    </location>
</feature>
<dbReference type="GO" id="GO:0016071">
    <property type="term" value="P:mRNA metabolic process"/>
    <property type="evidence" value="ECO:0007669"/>
    <property type="project" value="UniProtKB-ARBA"/>
</dbReference>
<dbReference type="PANTHER" id="PTHR35306:SF1">
    <property type="entry name" value="VQ DOMAIN-CONTAINING PROTEIN"/>
    <property type="match status" value="1"/>
</dbReference>
<dbReference type="PANTHER" id="PTHR35306">
    <property type="entry name" value="BNAA03G57290D PROTEIN"/>
    <property type="match status" value="1"/>
</dbReference>
<dbReference type="Gramene" id="ERM93490">
    <property type="protein sequence ID" value="ERM93490"/>
    <property type="gene ID" value="AMTR_s00004p00020710"/>
</dbReference>
<gene>
    <name evidence="2" type="ORF">AMTR_s00004p00020710</name>
</gene>
<evidence type="ECO:0000256" key="1">
    <source>
        <dbReference type="SAM" id="MobiDB-lite"/>
    </source>
</evidence>
<dbReference type="EMBL" id="KI397628">
    <property type="protein sequence ID" value="ERM93490.1"/>
    <property type="molecule type" value="Genomic_DNA"/>
</dbReference>
<dbReference type="InterPro" id="IPR028322">
    <property type="entry name" value="PNRC-like_rgn"/>
</dbReference>
<feature type="region of interest" description="Disordered" evidence="1">
    <location>
        <begin position="234"/>
        <end position="257"/>
    </location>
</feature>
<evidence type="ECO:0000313" key="3">
    <source>
        <dbReference type="Proteomes" id="UP000017836"/>
    </source>
</evidence>
<dbReference type="OrthoDB" id="1921042at2759"/>
<reference evidence="3" key="1">
    <citation type="journal article" date="2013" name="Science">
        <title>The Amborella genome and the evolution of flowering plants.</title>
        <authorList>
            <consortium name="Amborella Genome Project"/>
        </authorList>
    </citation>
    <scope>NUCLEOTIDE SEQUENCE [LARGE SCALE GENOMIC DNA]</scope>
</reference>
<dbReference type="KEGG" id="atr:18421392"/>
<sequence length="278" mass="30372">METLVALSSERYINHHESQTMHYKRNRSRNPEEFSSDCAMSYKELNCRTFHSRPGILQSPSALTSSSRPNYAINAGSKEHDKNRTSRSSNNSYLGSKKNKQSSLVPIEMTPPGNKIKPFANEISYQGAGGFSSSSGPASKQSTSKSGSGVGKTSKHSNPIPINVTPTFYRNKSAIDYLSDMNGDADVFNSPELWAGPTYSNSPPPSSLPIPKFSLRQKRSNSLDFPPAEADVTLPTFAKSAPPSPSRDPCPSSDGFFDDIASATQNLRRILNLNLEED</sequence>